<gene>
    <name evidence="1" type="ORF">CBM2587_B20024</name>
</gene>
<proteinExistence type="predicted"/>
<dbReference type="EMBL" id="OFSQ01000031">
    <property type="protein sequence ID" value="SOY61057.1"/>
    <property type="molecule type" value="Genomic_DNA"/>
</dbReference>
<reference evidence="1" key="1">
    <citation type="submission" date="2018-01" db="EMBL/GenBank/DDBJ databases">
        <authorList>
            <person name="Clerissi C."/>
        </authorList>
    </citation>
    <scope>NUCLEOTIDE SEQUENCE</scope>
    <source>
        <strain evidence="1">Cupriavidus sp. LMG 19464</strain>
    </source>
</reference>
<accession>A0A375C1L5</accession>
<dbReference type="AlphaFoldDB" id="A0A375C1L5"/>
<dbReference type="OrthoDB" id="598113at2"/>
<organism evidence="1">
    <name type="scientific">Cupriavidus taiwanensis</name>
    <dbReference type="NCBI Taxonomy" id="164546"/>
    <lineage>
        <taxon>Bacteria</taxon>
        <taxon>Pseudomonadati</taxon>
        <taxon>Pseudomonadota</taxon>
        <taxon>Betaproteobacteria</taxon>
        <taxon>Burkholderiales</taxon>
        <taxon>Burkholderiaceae</taxon>
        <taxon>Cupriavidus</taxon>
    </lineage>
</organism>
<protein>
    <submittedName>
        <fullName evidence="1">Uncharacterized protein</fullName>
    </submittedName>
</protein>
<name>A0A375C1L5_9BURK</name>
<sequence length="142" mass="16512">MVAVKYDDLSSAFDFVSAGAPFENNAYVSLDTGKVYWSSDFDNDLDEEIPDDLETSDRYLEIPHKNELELGRNLALRFIEQQLPECYEQVEGYFRRQGAYASFKRLLERKGMLELWYAFEEASVERALRQWCAENGLEVVES</sequence>
<comment type="caution">
    <text evidence="1">The sequence shown here is derived from an EMBL/GenBank/DDBJ whole genome shotgun (WGS) entry which is preliminary data.</text>
</comment>
<evidence type="ECO:0000313" key="1">
    <source>
        <dbReference type="EMBL" id="SOY61057.1"/>
    </source>
</evidence>
<dbReference type="Proteomes" id="UP000256780">
    <property type="component" value="Chromosome CBM2587_b"/>
</dbReference>